<proteinExistence type="predicted"/>
<dbReference type="AlphaFoldDB" id="A0A0C3QXB3"/>
<reference evidence="1 2" key="1">
    <citation type="submission" date="2014-04" db="EMBL/GenBank/DDBJ databases">
        <authorList>
            <consortium name="DOE Joint Genome Institute"/>
            <person name="Kuo A."/>
            <person name="Girlanda M."/>
            <person name="Perotto S."/>
            <person name="Kohler A."/>
            <person name="Nagy L.G."/>
            <person name="Floudas D."/>
            <person name="Copeland A."/>
            <person name="Barry K.W."/>
            <person name="Cichocki N."/>
            <person name="Veneault-Fourrey C."/>
            <person name="LaButti K."/>
            <person name="Lindquist E.A."/>
            <person name="Lipzen A."/>
            <person name="Lundell T."/>
            <person name="Morin E."/>
            <person name="Murat C."/>
            <person name="Sun H."/>
            <person name="Tunlid A."/>
            <person name="Henrissat B."/>
            <person name="Grigoriev I.V."/>
            <person name="Hibbett D.S."/>
            <person name="Martin F."/>
            <person name="Nordberg H.P."/>
            <person name="Cantor M.N."/>
            <person name="Hua S.X."/>
        </authorList>
    </citation>
    <scope>NUCLEOTIDE SEQUENCE [LARGE SCALE GENOMIC DNA]</scope>
    <source>
        <strain evidence="1 2">MUT 4182</strain>
    </source>
</reference>
<name>A0A0C3QXB3_9AGAM</name>
<sequence length="79" mass="8825">MVLHAIDGRVTGVRVWGRLEEVPKEMREEGGAPWWKAAVVKVEVEIDVDDPAVVTSPDGSILEKHHIQRDKEAFDHSIG</sequence>
<protein>
    <submittedName>
        <fullName evidence="1">Uncharacterized protein</fullName>
    </submittedName>
</protein>
<dbReference type="HOGENOM" id="CLU_2607796_0_0_1"/>
<evidence type="ECO:0000313" key="2">
    <source>
        <dbReference type="Proteomes" id="UP000054248"/>
    </source>
</evidence>
<accession>A0A0C3QXB3</accession>
<evidence type="ECO:0000313" key="1">
    <source>
        <dbReference type="EMBL" id="KIO33674.1"/>
    </source>
</evidence>
<organism evidence="1 2">
    <name type="scientific">Tulasnella calospora MUT 4182</name>
    <dbReference type="NCBI Taxonomy" id="1051891"/>
    <lineage>
        <taxon>Eukaryota</taxon>
        <taxon>Fungi</taxon>
        <taxon>Dikarya</taxon>
        <taxon>Basidiomycota</taxon>
        <taxon>Agaricomycotina</taxon>
        <taxon>Agaricomycetes</taxon>
        <taxon>Cantharellales</taxon>
        <taxon>Tulasnellaceae</taxon>
        <taxon>Tulasnella</taxon>
    </lineage>
</organism>
<gene>
    <name evidence="1" type="ORF">M407DRAFT_241023</name>
</gene>
<dbReference type="EMBL" id="KN822947">
    <property type="protein sequence ID" value="KIO33674.1"/>
    <property type="molecule type" value="Genomic_DNA"/>
</dbReference>
<keyword evidence="2" id="KW-1185">Reference proteome</keyword>
<dbReference type="Proteomes" id="UP000054248">
    <property type="component" value="Unassembled WGS sequence"/>
</dbReference>
<reference evidence="2" key="2">
    <citation type="submission" date="2015-01" db="EMBL/GenBank/DDBJ databases">
        <title>Evolutionary Origins and Diversification of the Mycorrhizal Mutualists.</title>
        <authorList>
            <consortium name="DOE Joint Genome Institute"/>
            <consortium name="Mycorrhizal Genomics Consortium"/>
            <person name="Kohler A."/>
            <person name="Kuo A."/>
            <person name="Nagy L.G."/>
            <person name="Floudas D."/>
            <person name="Copeland A."/>
            <person name="Barry K.W."/>
            <person name="Cichocki N."/>
            <person name="Veneault-Fourrey C."/>
            <person name="LaButti K."/>
            <person name="Lindquist E.A."/>
            <person name="Lipzen A."/>
            <person name="Lundell T."/>
            <person name="Morin E."/>
            <person name="Murat C."/>
            <person name="Riley R."/>
            <person name="Ohm R."/>
            <person name="Sun H."/>
            <person name="Tunlid A."/>
            <person name="Henrissat B."/>
            <person name="Grigoriev I.V."/>
            <person name="Hibbett D.S."/>
            <person name="Martin F."/>
        </authorList>
    </citation>
    <scope>NUCLEOTIDE SEQUENCE [LARGE SCALE GENOMIC DNA]</scope>
    <source>
        <strain evidence="2">MUT 4182</strain>
    </source>
</reference>